<evidence type="ECO:0000313" key="3">
    <source>
        <dbReference type="Proteomes" id="UP000244336"/>
    </source>
</evidence>
<keyword evidence="3" id="KW-1185">Reference proteome</keyword>
<organism evidence="2 3">
    <name type="scientific">Panicum hallii var. hallii</name>
    <dbReference type="NCBI Taxonomy" id="1504633"/>
    <lineage>
        <taxon>Eukaryota</taxon>
        <taxon>Viridiplantae</taxon>
        <taxon>Streptophyta</taxon>
        <taxon>Embryophyta</taxon>
        <taxon>Tracheophyta</taxon>
        <taxon>Spermatophyta</taxon>
        <taxon>Magnoliopsida</taxon>
        <taxon>Liliopsida</taxon>
        <taxon>Poales</taxon>
        <taxon>Poaceae</taxon>
        <taxon>PACMAD clade</taxon>
        <taxon>Panicoideae</taxon>
        <taxon>Panicodae</taxon>
        <taxon>Paniceae</taxon>
        <taxon>Panicinae</taxon>
        <taxon>Panicum</taxon>
        <taxon>Panicum sect. Panicum</taxon>
    </lineage>
</organism>
<sequence length="53" mass="6010">MTVPCFGLLLEFRWSCASASCVWRFSLIVATKFSCLSFARFDGHFILELVISC</sequence>
<name>A0A2T7C528_9POAL</name>
<dbReference type="Gramene" id="PUZ38451">
    <property type="protein sequence ID" value="PUZ38451"/>
    <property type="gene ID" value="GQ55_9G197500"/>
</dbReference>
<protein>
    <submittedName>
        <fullName evidence="2">Uncharacterized protein</fullName>
    </submittedName>
</protein>
<dbReference type="EMBL" id="CM009757">
    <property type="protein sequence ID" value="PUZ38451.1"/>
    <property type="molecule type" value="Genomic_DNA"/>
</dbReference>
<evidence type="ECO:0000256" key="1">
    <source>
        <dbReference type="SAM" id="SignalP"/>
    </source>
</evidence>
<feature type="chain" id="PRO_5015582355" evidence="1">
    <location>
        <begin position="20"/>
        <end position="53"/>
    </location>
</feature>
<accession>A0A2T7C528</accession>
<proteinExistence type="predicted"/>
<keyword evidence="1" id="KW-0732">Signal</keyword>
<dbReference type="Proteomes" id="UP000244336">
    <property type="component" value="Chromosome 9"/>
</dbReference>
<dbReference type="AlphaFoldDB" id="A0A2T7C528"/>
<gene>
    <name evidence="2" type="ORF">GQ55_9G197500</name>
</gene>
<evidence type="ECO:0000313" key="2">
    <source>
        <dbReference type="EMBL" id="PUZ38451.1"/>
    </source>
</evidence>
<feature type="signal peptide" evidence="1">
    <location>
        <begin position="1"/>
        <end position="19"/>
    </location>
</feature>
<reference evidence="2 3" key="1">
    <citation type="submission" date="2018-04" db="EMBL/GenBank/DDBJ databases">
        <title>WGS assembly of Panicum hallii var. hallii HAL2.</title>
        <authorList>
            <person name="Lovell J."/>
            <person name="Jenkins J."/>
            <person name="Lowry D."/>
            <person name="Mamidi S."/>
            <person name="Sreedasyam A."/>
            <person name="Weng X."/>
            <person name="Barry K."/>
            <person name="Bonette J."/>
            <person name="Campitelli B."/>
            <person name="Daum C."/>
            <person name="Gordon S."/>
            <person name="Gould B."/>
            <person name="Lipzen A."/>
            <person name="MacQueen A."/>
            <person name="Palacio-Mejia J."/>
            <person name="Plott C."/>
            <person name="Shakirov E."/>
            <person name="Shu S."/>
            <person name="Yoshinaga Y."/>
            <person name="Zane M."/>
            <person name="Rokhsar D."/>
            <person name="Grimwood J."/>
            <person name="Schmutz J."/>
            <person name="Juenger T."/>
        </authorList>
    </citation>
    <scope>NUCLEOTIDE SEQUENCE [LARGE SCALE GENOMIC DNA]</scope>
    <source>
        <strain evidence="3">cv. HAL2</strain>
    </source>
</reference>